<reference evidence="2" key="1">
    <citation type="journal article" date="2022" name="Int. J. Mol. Sci.">
        <title>Draft Genome of Tanacetum Coccineum: Genomic Comparison of Closely Related Tanacetum-Family Plants.</title>
        <authorList>
            <person name="Yamashiro T."/>
            <person name="Shiraishi A."/>
            <person name="Nakayama K."/>
            <person name="Satake H."/>
        </authorList>
    </citation>
    <scope>NUCLEOTIDE SEQUENCE</scope>
</reference>
<comment type="caution">
    <text evidence="2">The sequence shown here is derived from an EMBL/GenBank/DDBJ whole genome shotgun (WGS) entry which is preliminary data.</text>
</comment>
<name>A0ABQ5CLX7_9ASTR</name>
<evidence type="ECO:0000313" key="3">
    <source>
        <dbReference type="Proteomes" id="UP001151760"/>
    </source>
</evidence>
<accession>A0ABQ5CLX7</accession>
<dbReference type="EMBL" id="BQNB010014248">
    <property type="protein sequence ID" value="GJT25904.1"/>
    <property type="molecule type" value="Genomic_DNA"/>
</dbReference>
<feature type="non-terminal residue" evidence="2">
    <location>
        <position position="90"/>
    </location>
</feature>
<protein>
    <submittedName>
        <fullName evidence="2">Uncharacterized protein</fullName>
    </submittedName>
</protein>
<gene>
    <name evidence="2" type="ORF">Tco_0895841</name>
</gene>
<sequence>MMSLIHFLLKGLEKLINQSDLESCDSIGDKSGDDSDLGTPLRHIDPTNTPYSDIQKIVGTDGVKSKHLYSASANEIDEKKPELKDLPPPL</sequence>
<dbReference type="Proteomes" id="UP001151760">
    <property type="component" value="Unassembled WGS sequence"/>
</dbReference>
<keyword evidence="3" id="KW-1185">Reference proteome</keyword>
<proteinExistence type="predicted"/>
<evidence type="ECO:0000313" key="2">
    <source>
        <dbReference type="EMBL" id="GJT25904.1"/>
    </source>
</evidence>
<organism evidence="2 3">
    <name type="scientific">Tanacetum coccineum</name>
    <dbReference type="NCBI Taxonomy" id="301880"/>
    <lineage>
        <taxon>Eukaryota</taxon>
        <taxon>Viridiplantae</taxon>
        <taxon>Streptophyta</taxon>
        <taxon>Embryophyta</taxon>
        <taxon>Tracheophyta</taxon>
        <taxon>Spermatophyta</taxon>
        <taxon>Magnoliopsida</taxon>
        <taxon>eudicotyledons</taxon>
        <taxon>Gunneridae</taxon>
        <taxon>Pentapetalae</taxon>
        <taxon>asterids</taxon>
        <taxon>campanulids</taxon>
        <taxon>Asterales</taxon>
        <taxon>Asteraceae</taxon>
        <taxon>Asteroideae</taxon>
        <taxon>Anthemideae</taxon>
        <taxon>Anthemidinae</taxon>
        <taxon>Tanacetum</taxon>
    </lineage>
</organism>
<evidence type="ECO:0000256" key="1">
    <source>
        <dbReference type="SAM" id="MobiDB-lite"/>
    </source>
</evidence>
<feature type="region of interest" description="Disordered" evidence="1">
    <location>
        <begin position="25"/>
        <end position="53"/>
    </location>
</feature>
<reference evidence="2" key="2">
    <citation type="submission" date="2022-01" db="EMBL/GenBank/DDBJ databases">
        <authorList>
            <person name="Yamashiro T."/>
            <person name="Shiraishi A."/>
            <person name="Satake H."/>
            <person name="Nakayama K."/>
        </authorList>
    </citation>
    <scope>NUCLEOTIDE SEQUENCE</scope>
</reference>